<feature type="region of interest" description="Disordered" evidence="1">
    <location>
        <begin position="26"/>
        <end position="45"/>
    </location>
</feature>
<dbReference type="Proteomes" id="UP001566132">
    <property type="component" value="Unassembled WGS sequence"/>
</dbReference>
<accession>A0ABD1F3Z6</accession>
<evidence type="ECO:0000313" key="3">
    <source>
        <dbReference type="Proteomes" id="UP001566132"/>
    </source>
</evidence>
<comment type="caution">
    <text evidence="2">The sequence shown here is derived from an EMBL/GenBank/DDBJ whole genome shotgun (WGS) entry which is preliminary data.</text>
</comment>
<proteinExistence type="predicted"/>
<organism evidence="2 3">
    <name type="scientific">Hypothenemus hampei</name>
    <name type="common">Coffee berry borer</name>
    <dbReference type="NCBI Taxonomy" id="57062"/>
    <lineage>
        <taxon>Eukaryota</taxon>
        <taxon>Metazoa</taxon>
        <taxon>Ecdysozoa</taxon>
        <taxon>Arthropoda</taxon>
        <taxon>Hexapoda</taxon>
        <taxon>Insecta</taxon>
        <taxon>Pterygota</taxon>
        <taxon>Neoptera</taxon>
        <taxon>Endopterygota</taxon>
        <taxon>Coleoptera</taxon>
        <taxon>Polyphaga</taxon>
        <taxon>Cucujiformia</taxon>
        <taxon>Curculionidae</taxon>
        <taxon>Scolytinae</taxon>
        <taxon>Hypothenemus</taxon>
    </lineage>
</organism>
<gene>
    <name evidence="2" type="ORF">ABEB36_004632</name>
</gene>
<evidence type="ECO:0000256" key="1">
    <source>
        <dbReference type="SAM" id="MobiDB-lite"/>
    </source>
</evidence>
<reference evidence="2 3" key="1">
    <citation type="submission" date="2024-05" db="EMBL/GenBank/DDBJ databases">
        <title>Genetic variation in Jamaican populations of the coffee berry borer (Hypothenemus hampei).</title>
        <authorList>
            <person name="Errbii M."/>
            <person name="Myrie A."/>
        </authorList>
    </citation>
    <scope>NUCLEOTIDE SEQUENCE [LARGE SCALE GENOMIC DNA]</scope>
    <source>
        <strain evidence="2">JA-Hopewell-2020-01-JO</strain>
        <tissue evidence="2">Whole body</tissue>
    </source>
</reference>
<protein>
    <submittedName>
        <fullName evidence="2">Uncharacterized protein</fullName>
    </submittedName>
</protein>
<name>A0ABD1F3Z6_HYPHA</name>
<dbReference type="AlphaFoldDB" id="A0ABD1F3Z6"/>
<evidence type="ECO:0000313" key="2">
    <source>
        <dbReference type="EMBL" id="KAL1509969.1"/>
    </source>
</evidence>
<dbReference type="EMBL" id="JBDJPC010000003">
    <property type="protein sequence ID" value="KAL1509969.1"/>
    <property type="molecule type" value="Genomic_DNA"/>
</dbReference>
<keyword evidence="3" id="KW-1185">Reference proteome</keyword>
<sequence length="172" mass="19367">MTDQQQEKTKQFFCIQFKYVIPKDVPEPDRASRHPAKQVSRATVSAPEVTEGGSVGVGGTIRFETGFEAKFPSSARVRCGCLFPLPSPTIHRAATATALENWESVLPNNVPRPSGSRLLLPFIESKYGYIKCFARVTIRKLICEMCFINRCFSLFINDKEKKTSTDEEHFTN</sequence>